<accession>A0ABT3NS04</accession>
<dbReference type="Proteomes" id="UP001526430">
    <property type="component" value="Unassembled WGS sequence"/>
</dbReference>
<dbReference type="EMBL" id="JAPFQI010000001">
    <property type="protein sequence ID" value="MCW8084940.1"/>
    <property type="molecule type" value="Genomic_DNA"/>
</dbReference>
<dbReference type="Gene3D" id="3.40.50.11310">
    <property type="entry name" value="Bacterial phosphonate metabolism protein PhnH"/>
    <property type="match status" value="1"/>
</dbReference>
<organism evidence="1 2">
    <name type="scientific">Sabulicella glaciei</name>
    <dbReference type="NCBI Taxonomy" id="2984948"/>
    <lineage>
        <taxon>Bacteria</taxon>
        <taxon>Pseudomonadati</taxon>
        <taxon>Pseudomonadota</taxon>
        <taxon>Alphaproteobacteria</taxon>
        <taxon>Acetobacterales</taxon>
        <taxon>Acetobacteraceae</taxon>
        <taxon>Sabulicella</taxon>
    </lineage>
</organism>
<comment type="caution">
    <text evidence="1">The sequence shown here is derived from an EMBL/GenBank/DDBJ whole genome shotgun (WGS) entry which is preliminary data.</text>
</comment>
<sequence>MKPGFHDPVLDAQACFRAAMEAMARPGRVQEIVPPEGIPNALDPAAAALLLTLVDADTPFWTDAGEETRGWIAFHCGAPLVPPGDAAFAVVTGALPPLSLFREGTDEAPQDGTTVILQLRHLVPGEGWRLLGPGIETEHRLRVDGLPEGFATSWDARRAAFPRGVDLFLCAGTRFAALPRTVRIEEHG</sequence>
<evidence type="ECO:0000313" key="1">
    <source>
        <dbReference type="EMBL" id="MCW8084940.1"/>
    </source>
</evidence>
<proteinExistence type="predicted"/>
<keyword evidence="1" id="KW-0456">Lyase</keyword>
<dbReference type="Pfam" id="PF05845">
    <property type="entry name" value="PhnH"/>
    <property type="match status" value="1"/>
</dbReference>
<evidence type="ECO:0000313" key="2">
    <source>
        <dbReference type="Proteomes" id="UP001526430"/>
    </source>
</evidence>
<dbReference type="RefSeq" id="WP_301588735.1">
    <property type="nucleotide sequence ID" value="NZ_JAPFQI010000001.1"/>
</dbReference>
<reference evidence="1 2" key="1">
    <citation type="submission" date="2022-10" db="EMBL/GenBank/DDBJ databases">
        <title>Roseococcus glaciei nov., sp. nov., isolated from glacier.</title>
        <authorList>
            <person name="Liu Q."/>
            <person name="Xin Y.-H."/>
        </authorList>
    </citation>
    <scope>NUCLEOTIDE SEQUENCE [LARGE SCALE GENOMIC DNA]</scope>
    <source>
        <strain evidence="1 2">MDT2-1-1</strain>
    </source>
</reference>
<dbReference type="PIRSF" id="PIRSF020680">
    <property type="entry name" value="PhnH"/>
    <property type="match status" value="1"/>
</dbReference>
<protein>
    <submittedName>
        <fullName evidence="1">Phosphonate C-P lyase system protein PhnH</fullName>
    </submittedName>
</protein>
<dbReference type="InterPro" id="IPR038058">
    <property type="entry name" value="PhnH-like_sp"/>
</dbReference>
<name>A0ABT3NS04_9PROT</name>
<dbReference type="InterPro" id="IPR008772">
    <property type="entry name" value="Phosphonate_metab_PhnH"/>
</dbReference>
<dbReference type="GO" id="GO:0016829">
    <property type="term" value="F:lyase activity"/>
    <property type="evidence" value="ECO:0007669"/>
    <property type="project" value="UniProtKB-KW"/>
</dbReference>
<dbReference type="SUPFAM" id="SSF159709">
    <property type="entry name" value="PhnH-like"/>
    <property type="match status" value="1"/>
</dbReference>
<keyword evidence="2" id="KW-1185">Reference proteome</keyword>
<gene>
    <name evidence="1" type="primary">phnH</name>
    <name evidence="1" type="ORF">OF850_04820</name>
</gene>
<dbReference type="NCBIfam" id="TIGR03292">
    <property type="entry name" value="PhnH_redo"/>
    <property type="match status" value="1"/>
</dbReference>